<name>A0A0D5NGH7_9BACL</name>
<dbReference type="PANTHER" id="PTHR42801">
    <property type="entry name" value="THIOREDOXIN-DEPENDENT PEROXIDE REDUCTASE"/>
    <property type="match status" value="1"/>
</dbReference>
<dbReference type="CDD" id="cd03017">
    <property type="entry name" value="PRX_BCP"/>
    <property type="match status" value="1"/>
</dbReference>
<keyword evidence="5" id="KW-0049">Antioxidant</keyword>
<organism evidence="15 16">
    <name type="scientific">Paenibacillus beijingensis</name>
    <dbReference type="NCBI Taxonomy" id="1126833"/>
    <lineage>
        <taxon>Bacteria</taxon>
        <taxon>Bacillati</taxon>
        <taxon>Bacillota</taxon>
        <taxon>Bacilli</taxon>
        <taxon>Bacillales</taxon>
        <taxon>Paenibacillaceae</taxon>
        <taxon>Paenibacillus</taxon>
    </lineage>
</organism>
<dbReference type="PATRIC" id="fig|1126833.4.peg.1532"/>
<gene>
    <name evidence="15" type="ORF">VN24_06985</name>
</gene>
<dbReference type="GO" id="GO:0034599">
    <property type="term" value="P:cellular response to oxidative stress"/>
    <property type="evidence" value="ECO:0007669"/>
    <property type="project" value="TreeGrafter"/>
</dbReference>
<dbReference type="AlphaFoldDB" id="A0A0D5NGH7"/>
<evidence type="ECO:0000256" key="2">
    <source>
        <dbReference type="ARBA" id="ARBA00011245"/>
    </source>
</evidence>
<evidence type="ECO:0000256" key="6">
    <source>
        <dbReference type="ARBA" id="ARBA00023002"/>
    </source>
</evidence>
<evidence type="ECO:0000256" key="3">
    <source>
        <dbReference type="ARBA" id="ARBA00013017"/>
    </source>
</evidence>
<dbReference type="EC" id="1.11.1.24" evidence="3"/>
<comment type="catalytic activity">
    <reaction evidence="12">
        <text>a hydroperoxide + [thioredoxin]-dithiol = an alcohol + [thioredoxin]-disulfide + H2O</text>
        <dbReference type="Rhea" id="RHEA:62620"/>
        <dbReference type="Rhea" id="RHEA-COMP:10698"/>
        <dbReference type="Rhea" id="RHEA-COMP:10700"/>
        <dbReference type="ChEBI" id="CHEBI:15377"/>
        <dbReference type="ChEBI" id="CHEBI:29950"/>
        <dbReference type="ChEBI" id="CHEBI:30879"/>
        <dbReference type="ChEBI" id="CHEBI:35924"/>
        <dbReference type="ChEBI" id="CHEBI:50058"/>
        <dbReference type="EC" id="1.11.1.24"/>
    </reaction>
</comment>
<evidence type="ECO:0000256" key="7">
    <source>
        <dbReference type="ARBA" id="ARBA00023157"/>
    </source>
</evidence>
<accession>A0A0D5NGH7</accession>
<dbReference type="GO" id="GO:0005737">
    <property type="term" value="C:cytoplasm"/>
    <property type="evidence" value="ECO:0007669"/>
    <property type="project" value="TreeGrafter"/>
</dbReference>
<keyword evidence="4" id="KW-0575">Peroxidase</keyword>
<dbReference type="EMBL" id="CP011058">
    <property type="protein sequence ID" value="AJY74366.1"/>
    <property type="molecule type" value="Genomic_DNA"/>
</dbReference>
<keyword evidence="6" id="KW-0560">Oxidoreductase</keyword>
<dbReference type="InterPro" id="IPR050924">
    <property type="entry name" value="Peroxiredoxin_BCP/PrxQ"/>
</dbReference>
<dbReference type="SUPFAM" id="SSF52833">
    <property type="entry name" value="Thioredoxin-like"/>
    <property type="match status" value="1"/>
</dbReference>
<reference evidence="16" key="2">
    <citation type="submission" date="2015-03" db="EMBL/GenBank/DDBJ databases">
        <title>Genome sequence of Paenibacillus beijingensis strain DSM 24997T.</title>
        <authorList>
            <person name="Kwak Y."/>
            <person name="Shin J.-H."/>
        </authorList>
    </citation>
    <scope>NUCLEOTIDE SEQUENCE [LARGE SCALE GENOMIC DNA]</scope>
    <source>
        <strain evidence="16">DSM 24997</strain>
    </source>
</reference>
<dbReference type="STRING" id="1126833.VN24_06985"/>
<evidence type="ECO:0000256" key="10">
    <source>
        <dbReference type="ARBA" id="ARBA00038489"/>
    </source>
</evidence>
<evidence type="ECO:0000256" key="1">
    <source>
        <dbReference type="ARBA" id="ARBA00003330"/>
    </source>
</evidence>
<dbReference type="Gene3D" id="3.40.30.10">
    <property type="entry name" value="Glutaredoxin"/>
    <property type="match status" value="1"/>
</dbReference>
<dbReference type="Pfam" id="PF00578">
    <property type="entry name" value="AhpC-TSA"/>
    <property type="match status" value="1"/>
</dbReference>
<keyword evidence="16" id="KW-1185">Reference proteome</keyword>
<evidence type="ECO:0000256" key="12">
    <source>
        <dbReference type="ARBA" id="ARBA00049091"/>
    </source>
</evidence>
<dbReference type="InterPro" id="IPR036249">
    <property type="entry name" value="Thioredoxin-like_sf"/>
</dbReference>
<evidence type="ECO:0000256" key="8">
    <source>
        <dbReference type="ARBA" id="ARBA00023284"/>
    </source>
</evidence>
<dbReference type="HOGENOM" id="CLU_042529_14_1_9"/>
<evidence type="ECO:0000259" key="14">
    <source>
        <dbReference type="PROSITE" id="PS51352"/>
    </source>
</evidence>
<evidence type="ECO:0000256" key="4">
    <source>
        <dbReference type="ARBA" id="ARBA00022559"/>
    </source>
</evidence>
<dbReference type="InterPro" id="IPR024706">
    <property type="entry name" value="Peroxiredoxin_AhpC-typ"/>
</dbReference>
<feature type="active site" description="Cysteine sulfenic acid (-SOH) intermediate; for peroxidase activity" evidence="13">
    <location>
        <position position="46"/>
    </location>
</feature>
<dbReference type="InterPro" id="IPR013766">
    <property type="entry name" value="Thioredoxin_domain"/>
</dbReference>
<comment type="function">
    <text evidence="1">Thiol-specific peroxidase that catalyzes the reduction of hydrogen peroxide and organic hydroperoxides to water and alcohols, respectively. Plays a role in cell protection against oxidative stress by detoxifying peroxides and as sensor of hydrogen peroxide-mediated signaling events.</text>
</comment>
<comment type="similarity">
    <text evidence="10">Belongs to the peroxiredoxin family. BCP/PrxQ subfamily.</text>
</comment>
<dbReference type="RefSeq" id="WP_045669801.1">
    <property type="nucleotide sequence ID" value="NZ_CP011058.1"/>
</dbReference>
<evidence type="ECO:0000313" key="15">
    <source>
        <dbReference type="EMBL" id="AJY74366.1"/>
    </source>
</evidence>
<dbReference type="PANTHER" id="PTHR42801:SF4">
    <property type="entry name" value="AHPC_TSA FAMILY PROTEIN"/>
    <property type="match status" value="1"/>
</dbReference>
<keyword evidence="7" id="KW-1015">Disulfide bond</keyword>
<dbReference type="Proteomes" id="UP000032633">
    <property type="component" value="Chromosome"/>
</dbReference>
<evidence type="ECO:0000256" key="9">
    <source>
        <dbReference type="ARBA" id="ARBA00032824"/>
    </source>
</evidence>
<reference evidence="15 16" key="1">
    <citation type="journal article" date="2015" name="J. Biotechnol.">
        <title>Complete genome sequence of Paenibacillus beijingensis 7188(T) (=DSM 24997(T)), a novel rhizobacterium from jujube garden soil.</title>
        <authorList>
            <person name="Kwak Y."/>
            <person name="Shin J.H."/>
        </authorList>
    </citation>
    <scope>NUCLEOTIDE SEQUENCE [LARGE SCALE GENOMIC DNA]</scope>
    <source>
        <strain evidence="15 16">DSM 24997</strain>
    </source>
</reference>
<dbReference type="OrthoDB" id="9812811at2"/>
<dbReference type="FunFam" id="3.40.30.10:FF:000007">
    <property type="entry name" value="Thioredoxin-dependent thiol peroxidase"/>
    <property type="match status" value="1"/>
</dbReference>
<dbReference type="PROSITE" id="PS51352">
    <property type="entry name" value="THIOREDOXIN_2"/>
    <property type="match status" value="1"/>
</dbReference>
<comment type="subunit">
    <text evidence="2">Monomer.</text>
</comment>
<sequence length="155" mass="17151">MTELAIGQQVPDFTLPSASGEQVSLSDYSGKKVVLYFYPKDMTPTCTKESCDFRDAHPSFGEAGAVVLGISPDNVKSHRKFADKHELPFPLLADTEHKVSELFGVWQLKKMFGREYMGVVRSTFLIDEQGKLAKAWRGVKVAGHTQAVLESVNSL</sequence>
<dbReference type="PIRSF" id="PIRSF000239">
    <property type="entry name" value="AHPC"/>
    <property type="match status" value="1"/>
</dbReference>
<dbReference type="GO" id="GO:0008379">
    <property type="term" value="F:thioredoxin peroxidase activity"/>
    <property type="evidence" value="ECO:0007669"/>
    <property type="project" value="TreeGrafter"/>
</dbReference>
<dbReference type="GO" id="GO:0045454">
    <property type="term" value="P:cell redox homeostasis"/>
    <property type="evidence" value="ECO:0007669"/>
    <property type="project" value="TreeGrafter"/>
</dbReference>
<keyword evidence="8" id="KW-0676">Redox-active center</keyword>
<evidence type="ECO:0000256" key="13">
    <source>
        <dbReference type="PIRSR" id="PIRSR000239-1"/>
    </source>
</evidence>
<dbReference type="NCBIfam" id="NF006960">
    <property type="entry name" value="PRK09437.1"/>
    <property type="match status" value="1"/>
</dbReference>
<proteinExistence type="inferred from homology"/>
<evidence type="ECO:0000256" key="5">
    <source>
        <dbReference type="ARBA" id="ARBA00022862"/>
    </source>
</evidence>
<dbReference type="KEGG" id="pbj:VN24_06985"/>
<evidence type="ECO:0000313" key="16">
    <source>
        <dbReference type="Proteomes" id="UP000032633"/>
    </source>
</evidence>
<evidence type="ECO:0000256" key="11">
    <source>
        <dbReference type="ARBA" id="ARBA00041373"/>
    </source>
</evidence>
<dbReference type="InterPro" id="IPR000866">
    <property type="entry name" value="AhpC/TSA"/>
</dbReference>
<protein>
    <recommendedName>
        <fullName evidence="3">thioredoxin-dependent peroxiredoxin</fullName>
        <ecNumber evidence="3">1.11.1.24</ecNumber>
    </recommendedName>
    <alternativeName>
        <fullName evidence="11">Bacterioferritin comigratory protein</fullName>
    </alternativeName>
    <alternativeName>
        <fullName evidence="9">Thioredoxin peroxidase</fullName>
    </alternativeName>
</protein>
<feature type="domain" description="Thioredoxin" evidence="14">
    <location>
        <begin position="4"/>
        <end position="155"/>
    </location>
</feature>